<dbReference type="VEuPathDB" id="TriTrypDB:TcCLB.508051.40"/>
<dbReference type="VEuPathDB" id="TriTrypDB:TCSYLVIO_003894"/>
<dbReference type="VEuPathDB" id="TriTrypDB:C3747_25g53"/>
<dbReference type="VEuPathDB" id="TriTrypDB:TCDM_04747"/>
<evidence type="ECO:0000313" key="2">
    <source>
        <dbReference type="EMBL" id="PWV00294.1"/>
    </source>
</evidence>
<protein>
    <submittedName>
        <fullName evidence="2">Uncharacterized protein</fullName>
    </submittedName>
</protein>
<dbReference type="Proteomes" id="UP000246121">
    <property type="component" value="Unassembled WGS sequence"/>
</dbReference>
<sequence>MKRDLNPNAGEFHPTGGRLTPKASLNEGGSRSSSLQGGSAPAAASSSQQNNANPNDRTPFQVSEGLVEACYFVPATRFLMDCRAAFYEHPETTKCKHMEFERLLRRCFFGAHETNELSISLASASGQNRPFWVSYSTAYFRMAHDVVQEVELGTPCPSTQLLPPAAAGASLAMPMIPPNLTSFTNNSTEEERQRESLREVYLSRLRPVVPYSIRKQLAFRAKRPGVDLQEDVTRAMTYALDIFFFFTRLQFLRFLDASSGLSYSACVQFLTRLRERLMKPEVADSFLSVALVLMLVSTAHITFAPRAVEVALNETNSSKLKAQWLFCRYFSALVVAFLSGSSLQSVEELRHSFVSTKQDDSLPVLRACPGALAAIREVISYNNKTAMLWSITLSEVVKYALRHLGQTDRTKRPNRTVPFFLSESTTLDDHLHVKFPTVLAALLGSTNTVAEEKESQHVTQQKGGVSSRSKEFHALATKAASTSGGSEYETVYFSLLALTNMGCFSPTGLSWLFKALEDSYNSDSHPSALDAFLSSTVCATVSPTARELLDVLRTLMRVGHKPLQLQALIEFKGILERQQNALPSDGTPTKQPTKP</sequence>
<organism evidence="2 3">
    <name type="scientific">Trypanosoma cruzi</name>
    <dbReference type="NCBI Taxonomy" id="5693"/>
    <lineage>
        <taxon>Eukaryota</taxon>
        <taxon>Discoba</taxon>
        <taxon>Euglenozoa</taxon>
        <taxon>Kinetoplastea</taxon>
        <taxon>Metakinetoplastina</taxon>
        <taxon>Trypanosomatida</taxon>
        <taxon>Trypanosomatidae</taxon>
        <taxon>Trypanosoma</taxon>
        <taxon>Schizotrypanum</taxon>
    </lineage>
</organism>
<dbReference type="VEuPathDB" id="TriTrypDB:TcCLB.506559.4"/>
<dbReference type="VEuPathDB" id="TriTrypDB:BCY84_18971"/>
<dbReference type="VEuPathDB" id="TriTrypDB:TcG_02843"/>
<accession>A0A2V2W0X3</accession>
<feature type="compositionally biased region" description="Low complexity" evidence="1">
    <location>
        <begin position="28"/>
        <end position="55"/>
    </location>
</feature>
<dbReference type="AlphaFoldDB" id="A0A2V2W0X3"/>
<dbReference type="EMBL" id="PRFA01000007">
    <property type="protein sequence ID" value="PWV00294.1"/>
    <property type="molecule type" value="Genomic_DNA"/>
</dbReference>
<dbReference type="VEuPathDB" id="TriTrypDB:Tc_MARK_419"/>
<dbReference type="OrthoDB" id="245803at2759"/>
<gene>
    <name evidence="2" type="ORF">C4B63_7g110</name>
</gene>
<evidence type="ECO:0000313" key="3">
    <source>
        <dbReference type="Proteomes" id="UP000246121"/>
    </source>
</evidence>
<dbReference type="VEuPathDB" id="TriTrypDB:TcCLB.508133.19"/>
<dbReference type="VEuPathDB" id="TriTrypDB:TcCL_NonESM04287"/>
<feature type="region of interest" description="Disordered" evidence="1">
    <location>
        <begin position="1"/>
        <end position="59"/>
    </location>
</feature>
<dbReference type="VEuPathDB" id="TriTrypDB:TcBrA4_0123250"/>
<evidence type="ECO:0000256" key="1">
    <source>
        <dbReference type="SAM" id="MobiDB-lite"/>
    </source>
</evidence>
<reference evidence="2 3" key="1">
    <citation type="journal article" date="2018" name="Microb. Genom.">
        <title>Expanding an expanded genome: long-read sequencing of Trypanosoma cruzi.</title>
        <authorList>
            <person name="Berna L."/>
            <person name="Rodriguez M."/>
            <person name="Chiribao M.L."/>
            <person name="Parodi-Talice A."/>
            <person name="Pita S."/>
            <person name="Rijo G."/>
            <person name="Alvarez-Valin F."/>
            <person name="Robello C."/>
        </authorList>
    </citation>
    <scope>NUCLEOTIDE SEQUENCE [LARGE SCALE GENOMIC DNA]</scope>
    <source>
        <strain evidence="2 3">Dm28c</strain>
    </source>
</reference>
<dbReference type="VEuPathDB" id="TriTrypDB:ECC02_005692"/>
<dbReference type="VEuPathDB" id="TriTrypDB:C4B63_7g110"/>
<comment type="caution">
    <text evidence="2">The sequence shown here is derived from an EMBL/GenBank/DDBJ whole genome shotgun (WGS) entry which is preliminary data.</text>
</comment>
<dbReference type="VEuPathDB" id="TriTrypDB:TCDM_04746"/>
<proteinExistence type="predicted"/>
<dbReference type="VEuPathDB" id="TriTrypDB:TcCL_ESM07714"/>
<dbReference type="VEuPathDB" id="TriTrypDB:TcCLB.508135.10"/>
<name>A0A2V2W0X3_TRYCR</name>